<accession>A0A098FZZ4</accession>
<sequence length="119" mass="13612">MDMNTENQSYSLLDNMDRSLRENIIRLDQKLKGLRAEIEAKLERPFLFAEESRDESVQKLSVISEEINAAIAGIESLVNLVSSQDKAITNQFLQSEEMQKFGEMISENLEKIAEIKANF</sequence>
<name>A0A098FZZ4_9GAMM</name>
<evidence type="ECO:0000256" key="1">
    <source>
        <dbReference type="SAM" id="Coils"/>
    </source>
</evidence>
<gene>
    <name evidence="2" type="ORF">LFA_0336</name>
</gene>
<dbReference type="OrthoDB" id="5639050at2"/>
<dbReference type="Proteomes" id="UP000032430">
    <property type="component" value="Chromosome I"/>
</dbReference>
<evidence type="ECO:0000313" key="3">
    <source>
        <dbReference type="Proteomes" id="UP000032430"/>
    </source>
</evidence>
<dbReference type="KEGG" id="lfa:LFA_0336"/>
<evidence type="ECO:0000313" key="2">
    <source>
        <dbReference type="EMBL" id="CEG55807.1"/>
    </source>
</evidence>
<keyword evidence="1" id="KW-0175">Coiled coil</keyword>
<reference evidence="3" key="1">
    <citation type="submission" date="2014-09" db="EMBL/GenBank/DDBJ databases">
        <authorList>
            <person name="Gomez-Valero L."/>
        </authorList>
    </citation>
    <scope>NUCLEOTIDE SEQUENCE [LARGE SCALE GENOMIC DNA]</scope>
    <source>
        <strain evidence="3">ATCC700992</strain>
    </source>
</reference>
<organism evidence="2 3">
    <name type="scientific">Legionella fallonii LLAP-10</name>
    <dbReference type="NCBI Taxonomy" id="1212491"/>
    <lineage>
        <taxon>Bacteria</taxon>
        <taxon>Pseudomonadati</taxon>
        <taxon>Pseudomonadota</taxon>
        <taxon>Gammaproteobacteria</taxon>
        <taxon>Legionellales</taxon>
        <taxon>Legionellaceae</taxon>
        <taxon>Legionella</taxon>
    </lineage>
</organism>
<dbReference type="AlphaFoldDB" id="A0A098FZZ4"/>
<protein>
    <submittedName>
        <fullName evidence="2">Uncharacterized protein</fullName>
    </submittedName>
</protein>
<dbReference type="EMBL" id="LN614827">
    <property type="protein sequence ID" value="CEG55807.1"/>
    <property type="molecule type" value="Genomic_DNA"/>
</dbReference>
<feature type="coiled-coil region" evidence="1">
    <location>
        <begin position="17"/>
        <end position="44"/>
    </location>
</feature>
<keyword evidence="3" id="KW-1185">Reference proteome</keyword>
<proteinExistence type="predicted"/>
<dbReference type="RefSeq" id="WP_045094616.1">
    <property type="nucleotide sequence ID" value="NZ_LN614827.1"/>
</dbReference>
<dbReference type="HOGENOM" id="CLU_2058440_0_0_6"/>